<evidence type="ECO:0000256" key="8">
    <source>
        <dbReference type="ARBA" id="ARBA00023136"/>
    </source>
</evidence>
<keyword evidence="8" id="KW-0472">Membrane</keyword>
<dbReference type="AlphaFoldDB" id="A0A839UN46"/>
<evidence type="ECO:0000256" key="6">
    <source>
        <dbReference type="ARBA" id="ARBA00022960"/>
    </source>
</evidence>
<proteinExistence type="inferred from homology"/>
<evidence type="ECO:0000313" key="15">
    <source>
        <dbReference type="EMBL" id="MBB3169143.1"/>
    </source>
</evidence>
<evidence type="ECO:0000256" key="3">
    <source>
        <dbReference type="ARBA" id="ARBA00022519"/>
    </source>
</evidence>
<dbReference type="PANTHER" id="PTHR39579:SF1">
    <property type="entry name" value="INNER MEMBRANE PROTEIN YHCB"/>
    <property type="match status" value="1"/>
</dbReference>
<evidence type="ECO:0000256" key="13">
    <source>
        <dbReference type="SAM" id="Coils"/>
    </source>
</evidence>
<evidence type="ECO:0000256" key="14">
    <source>
        <dbReference type="SAM" id="MobiDB-lite"/>
    </source>
</evidence>
<dbReference type="PANTHER" id="PTHR39579">
    <property type="entry name" value="INNER MEMBRANE PROTEIN YHCB"/>
    <property type="match status" value="1"/>
</dbReference>
<evidence type="ECO:0000256" key="12">
    <source>
        <dbReference type="ARBA" id="ARBA00035727"/>
    </source>
</evidence>
<evidence type="ECO:0000256" key="5">
    <source>
        <dbReference type="ARBA" id="ARBA00022692"/>
    </source>
</evidence>
<evidence type="ECO:0000256" key="11">
    <source>
        <dbReference type="ARBA" id="ARBA00035703"/>
    </source>
</evidence>
<dbReference type="Proteomes" id="UP000559987">
    <property type="component" value="Unassembled WGS sequence"/>
</dbReference>
<sequence length="152" mass="17069">MLTVLTCLLLGGVIGAFMMFALRPQEKINRELESQLMEAESRLREYQQEVTQHFVDTSQLINNLTRSYRDVHEHLAASAMKLGNADLSRQIAQAGDGKLLEQPKEPAPEDIKPPTDWAPKVPGKQGTLSESYGLEEDPTEEDETLVIQRHQA</sequence>
<keyword evidence="5" id="KW-0812">Transmembrane</keyword>
<keyword evidence="13" id="KW-0175">Coiled coil</keyword>
<reference evidence="15 16" key="1">
    <citation type="submission" date="2020-08" db="EMBL/GenBank/DDBJ databases">
        <title>Genomic Encyclopedia of Type Strains, Phase III (KMG-III): the genomes of soil and plant-associated and newly described type strains.</title>
        <authorList>
            <person name="Whitman W."/>
        </authorList>
    </citation>
    <scope>NUCLEOTIDE SEQUENCE [LARGE SCALE GENOMIC DNA]</scope>
    <source>
        <strain evidence="15 16">CECT 8571</strain>
    </source>
</reference>
<dbReference type="Pfam" id="PF06295">
    <property type="entry name" value="ZapG-like"/>
    <property type="match status" value="1"/>
</dbReference>
<evidence type="ECO:0000256" key="10">
    <source>
        <dbReference type="ARBA" id="ARBA00035657"/>
    </source>
</evidence>
<comment type="subcellular location">
    <subcellularLocation>
        <location evidence="1">Cell inner membrane</location>
        <topology evidence="1">Single-pass membrane protein</topology>
    </subcellularLocation>
</comment>
<accession>A0A839UN46</accession>
<organism evidence="15 16">
    <name type="scientific">Simiduia aestuariiviva</name>
    <dbReference type="NCBI Taxonomy" id="1510459"/>
    <lineage>
        <taxon>Bacteria</taxon>
        <taxon>Pseudomonadati</taxon>
        <taxon>Pseudomonadota</taxon>
        <taxon>Gammaproteobacteria</taxon>
        <taxon>Cellvibrionales</taxon>
        <taxon>Cellvibrionaceae</taxon>
        <taxon>Simiduia</taxon>
    </lineage>
</organism>
<keyword evidence="7" id="KW-1133">Transmembrane helix</keyword>
<feature type="compositionally biased region" description="Acidic residues" evidence="14">
    <location>
        <begin position="133"/>
        <end position="144"/>
    </location>
</feature>
<keyword evidence="3" id="KW-0997">Cell inner membrane</keyword>
<comment type="caution">
    <text evidence="15">The sequence shown here is derived from an EMBL/GenBank/DDBJ whole genome shotgun (WGS) entry which is preliminary data.</text>
</comment>
<dbReference type="GO" id="GO:0008360">
    <property type="term" value="P:regulation of cell shape"/>
    <property type="evidence" value="ECO:0007669"/>
    <property type="project" value="UniProtKB-KW"/>
</dbReference>
<feature type="compositionally biased region" description="Basic and acidic residues" evidence="14">
    <location>
        <begin position="98"/>
        <end position="113"/>
    </location>
</feature>
<dbReference type="GO" id="GO:0051301">
    <property type="term" value="P:cell division"/>
    <property type="evidence" value="ECO:0007669"/>
    <property type="project" value="UniProtKB-KW"/>
</dbReference>
<evidence type="ECO:0000313" key="16">
    <source>
        <dbReference type="Proteomes" id="UP000559987"/>
    </source>
</evidence>
<evidence type="ECO:0000256" key="2">
    <source>
        <dbReference type="ARBA" id="ARBA00022475"/>
    </source>
</evidence>
<keyword evidence="16" id="KW-1185">Reference proteome</keyword>
<dbReference type="EMBL" id="JACHXZ010000003">
    <property type="protein sequence ID" value="MBB3169143.1"/>
    <property type="molecule type" value="Genomic_DNA"/>
</dbReference>
<keyword evidence="2" id="KW-1003">Cell membrane</keyword>
<evidence type="ECO:0000256" key="1">
    <source>
        <dbReference type="ARBA" id="ARBA00004377"/>
    </source>
</evidence>
<feature type="region of interest" description="Disordered" evidence="14">
    <location>
        <begin position="93"/>
        <end position="152"/>
    </location>
</feature>
<evidence type="ECO:0000256" key="4">
    <source>
        <dbReference type="ARBA" id="ARBA00022618"/>
    </source>
</evidence>
<protein>
    <recommendedName>
        <fullName evidence="11">Z-ring associated protein G</fullName>
    </recommendedName>
    <alternativeName>
        <fullName evidence="12">Cell division protein ZapG</fullName>
    </alternativeName>
</protein>
<name>A0A839UN46_9GAMM</name>
<keyword evidence="9" id="KW-0131">Cell cycle</keyword>
<dbReference type="InterPro" id="IPR009386">
    <property type="entry name" value="ZapG-like"/>
</dbReference>
<keyword evidence="4" id="KW-0132">Cell division</keyword>
<comment type="similarity">
    <text evidence="10">Belongs to the ZapG family.</text>
</comment>
<dbReference type="GO" id="GO:0005886">
    <property type="term" value="C:plasma membrane"/>
    <property type="evidence" value="ECO:0007669"/>
    <property type="project" value="UniProtKB-SubCell"/>
</dbReference>
<evidence type="ECO:0000256" key="9">
    <source>
        <dbReference type="ARBA" id="ARBA00023306"/>
    </source>
</evidence>
<dbReference type="RefSeq" id="WP_183910632.1">
    <property type="nucleotide sequence ID" value="NZ_JACHXZ010000003.1"/>
</dbReference>
<keyword evidence="6" id="KW-0133">Cell shape</keyword>
<evidence type="ECO:0000256" key="7">
    <source>
        <dbReference type="ARBA" id="ARBA00022989"/>
    </source>
</evidence>
<feature type="coiled-coil region" evidence="13">
    <location>
        <begin position="22"/>
        <end position="56"/>
    </location>
</feature>
<gene>
    <name evidence="15" type="ORF">FHS30_002351</name>
</gene>